<evidence type="ECO:0000313" key="2">
    <source>
        <dbReference type="Proteomes" id="UP001152562"/>
    </source>
</evidence>
<name>A0A9P0TQY4_PIEBR</name>
<accession>A0A9P0TQY4</accession>
<comment type="caution">
    <text evidence="1">The sequence shown here is derived from an EMBL/GenBank/DDBJ whole genome shotgun (WGS) entry which is preliminary data.</text>
</comment>
<organism evidence="1 2">
    <name type="scientific">Pieris brassicae</name>
    <name type="common">White butterfly</name>
    <name type="synonym">Large white butterfly</name>
    <dbReference type="NCBI Taxonomy" id="7116"/>
    <lineage>
        <taxon>Eukaryota</taxon>
        <taxon>Metazoa</taxon>
        <taxon>Ecdysozoa</taxon>
        <taxon>Arthropoda</taxon>
        <taxon>Hexapoda</taxon>
        <taxon>Insecta</taxon>
        <taxon>Pterygota</taxon>
        <taxon>Neoptera</taxon>
        <taxon>Endopterygota</taxon>
        <taxon>Lepidoptera</taxon>
        <taxon>Glossata</taxon>
        <taxon>Ditrysia</taxon>
        <taxon>Papilionoidea</taxon>
        <taxon>Pieridae</taxon>
        <taxon>Pierinae</taxon>
        <taxon>Pieris</taxon>
    </lineage>
</organism>
<proteinExistence type="predicted"/>
<reference evidence="1" key="1">
    <citation type="submission" date="2022-05" db="EMBL/GenBank/DDBJ databases">
        <authorList>
            <person name="Okamura Y."/>
        </authorList>
    </citation>
    <scope>NUCLEOTIDE SEQUENCE</scope>
</reference>
<dbReference type="Proteomes" id="UP001152562">
    <property type="component" value="Unassembled WGS sequence"/>
</dbReference>
<evidence type="ECO:0000313" key="1">
    <source>
        <dbReference type="EMBL" id="CAH4033339.1"/>
    </source>
</evidence>
<dbReference type="EMBL" id="CALOZG010000029">
    <property type="protein sequence ID" value="CAH4033339.1"/>
    <property type="molecule type" value="Genomic_DNA"/>
</dbReference>
<protein>
    <submittedName>
        <fullName evidence="1">Uncharacterized protein</fullName>
    </submittedName>
</protein>
<keyword evidence="2" id="KW-1185">Reference proteome</keyword>
<sequence>MQARCQLRRPTFLPSNFYFLRARRAGRSHHATNYETCAKCSTADIHRLAPPSGSAVAGDYAVIAWSFPLTQHP</sequence>
<gene>
    <name evidence="1" type="ORF">PIBRA_LOCUS9638</name>
</gene>
<dbReference type="AlphaFoldDB" id="A0A9P0TQY4"/>